<name>A0A437LWT4_9SPHN</name>
<dbReference type="Proteomes" id="UP000282971">
    <property type="component" value="Unassembled WGS sequence"/>
</dbReference>
<accession>A0A437LWT4</accession>
<evidence type="ECO:0000313" key="1">
    <source>
        <dbReference type="EMBL" id="RVT89861.1"/>
    </source>
</evidence>
<keyword evidence="2" id="KW-1185">Reference proteome</keyword>
<sequence>MRHSQPAILAAVLLLAACARGEKAELPANGVVAENLAVEVQEEAAAADNATQAALPTDAWIGKWIGVEGLVLDIQKAGEPGKYMLGVTLLDGTKSYEGTADGDLIRFTRDGRPESVRAATGDETGLKWLAGKQNCLMIQQGEGFCRDDLTPAPAS</sequence>
<dbReference type="PROSITE" id="PS51257">
    <property type="entry name" value="PROKAR_LIPOPROTEIN"/>
    <property type="match status" value="1"/>
</dbReference>
<dbReference type="RefSeq" id="WP_127746114.1">
    <property type="nucleotide sequence ID" value="NZ_SACN01000004.1"/>
</dbReference>
<dbReference type="OrthoDB" id="6985970at2"/>
<organism evidence="1 2">
    <name type="scientific">Sphingomonas crocodyli</name>
    <dbReference type="NCBI Taxonomy" id="1979270"/>
    <lineage>
        <taxon>Bacteria</taxon>
        <taxon>Pseudomonadati</taxon>
        <taxon>Pseudomonadota</taxon>
        <taxon>Alphaproteobacteria</taxon>
        <taxon>Sphingomonadales</taxon>
        <taxon>Sphingomonadaceae</taxon>
        <taxon>Sphingomonas</taxon>
    </lineage>
</organism>
<comment type="caution">
    <text evidence="1">The sequence shown here is derived from an EMBL/GenBank/DDBJ whole genome shotgun (WGS) entry which is preliminary data.</text>
</comment>
<gene>
    <name evidence="1" type="ORF">EOD43_21040</name>
</gene>
<reference evidence="1 2" key="1">
    <citation type="submission" date="2019-01" db="EMBL/GenBank/DDBJ databases">
        <authorList>
            <person name="Chen W.-M."/>
        </authorList>
    </citation>
    <scope>NUCLEOTIDE SEQUENCE [LARGE SCALE GENOMIC DNA]</scope>
    <source>
        <strain evidence="1 2">CCP-7</strain>
    </source>
</reference>
<proteinExistence type="predicted"/>
<evidence type="ECO:0000313" key="2">
    <source>
        <dbReference type="Proteomes" id="UP000282971"/>
    </source>
</evidence>
<dbReference type="AlphaFoldDB" id="A0A437LWT4"/>
<evidence type="ECO:0008006" key="3">
    <source>
        <dbReference type="Google" id="ProtNLM"/>
    </source>
</evidence>
<dbReference type="EMBL" id="SACN01000004">
    <property type="protein sequence ID" value="RVT89861.1"/>
    <property type="molecule type" value="Genomic_DNA"/>
</dbReference>
<protein>
    <recommendedName>
        <fullName evidence="3">Lipoprotein</fullName>
    </recommendedName>
</protein>